<name>A0A0D7BIX0_9AGAR</name>
<reference evidence="2 3" key="1">
    <citation type="journal article" date="2015" name="Fungal Genet. Biol.">
        <title>Evolution of novel wood decay mechanisms in Agaricales revealed by the genome sequences of Fistulina hepatica and Cylindrobasidium torrendii.</title>
        <authorList>
            <person name="Floudas D."/>
            <person name="Held B.W."/>
            <person name="Riley R."/>
            <person name="Nagy L.G."/>
            <person name="Koehler G."/>
            <person name="Ransdell A.S."/>
            <person name="Younus H."/>
            <person name="Chow J."/>
            <person name="Chiniquy J."/>
            <person name="Lipzen A."/>
            <person name="Tritt A."/>
            <person name="Sun H."/>
            <person name="Haridas S."/>
            <person name="LaButti K."/>
            <person name="Ohm R.A."/>
            <person name="Kues U."/>
            <person name="Blanchette R.A."/>
            <person name="Grigoriev I.V."/>
            <person name="Minto R.E."/>
            <person name="Hibbett D.S."/>
        </authorList>
    </citation>
    <scope>NUCLEOTIDE SEQUENCE [LARGE SCALE GENOMIC DNA]</scope>
    <source>
        <strain evidence="2 3">FP15055 ss-10</strain>
    </source>
</reference>
<feature type="compositionally biased region" description="Acidic residues" evidence="1">
    <location>
        <begin position="363"/>
        <end position="376"/>
    </location>
</feature>
<organism evidence="2 3">
    <name type="scientific">Cylindrobasidium torrendii FP15055 ss-10</name>
    <dbReference type="NCBI Taxonomy" id="1314674"/>
    <lineage>
        <taxon>Eukaryota</taxon>
        <taxon>Fungi</taxon>
        <taxon>Dikarya</taxon>
        <taxon>Basidiomycota</taxon>
        <taxon>Agaricomycotina</taxon>
        <taxon>Agaricomycetes</taxon>
        <taxon>Agaricomycetidae</taxon>
        <taxon>Agaricales</taxon>
        <taxon>Marasmiineae</taxon>
        <taxon>Physalacriaceae</taxon>
        <taxon>Cylindrobasidium</taxon>
    </lineage>
</organism>
<evidence type="ECO:0000313" key="3">
    <source>
        <dbReference type="Proteomes" id="UP000054007"/>
    </source>
</evidence>
<keyword evidence="3" id="KW-1185">Reference proteome</keyword>
<protein>
    <submittedName>
        <fullName evidence="2">Uncharacterized protein</fullName>
    </submittedName>
</protein>
<feature type="region of interest" description="Disordered" evidence="1">
    <location>
        <begin position="357"/>
        <end position="383"/>
    </location>
</feature>
<dbReference type="Proteomes" id="UP000054007">
    <property type="component" value="Unassembled WGS sequence"/>
</dbReference>
<gene>
    <name evidence="2" type="ORF">CYLTODRAFT_452061</name>
</gene>
<accession>A0A0D7BIX0</accession>
<proteinExistence type="predicted"/>
<dbReference type="EMBL" id="KN880474">
    <property type="protein sequence ID" value="KIY70034.1"/>
    <property type="molecule type" value="Genomic_DNA"/>
</dbReference>
<evidence type="ECO:0000313" key="2">
    <source>
        <dbReference type="EMBL" id="KIY70034.1"/>
    </source>
</evidence>
<dbReference type="AlphaFoldDB" id="A0A0D7BIX0"/>
<evidence type="ECO:0000256" key="1">
    <source>
        <dbReference type="SAM" id="MobiDB-lite"/>
    </source>
</evidence>
<dbReference type="OrthoDB" id="2521594at2759"/>
<sequence length="383" mass="43572">MAVVASTPLISRISEHRPTSFDIFSRASRLELVDLTCSTQLLSMIGKPEIILTELYDWSNKANTYYGKLEDGRSPGGIYITVKIGKYYQMANEALQQQRIHSLSGKIISVCHGLYGLTVARRELGVLILERFGPEIDCHFGALSRMEKTVLLNHVLEVHSLGKILCDLDPSSVLESHFCSGDLRLTDLAGIESDHECPRAAHPEHKTFRFRVEDTEKEQGDFPAVCRHILIFAVNMNYWDHGKVDFLDLRFNVDEVPSERVMNRLFPVNWVRVFGPSVQRTLLREWFRYMQKEIQAHGLQNTLDTALNKLDAWEKEHLPRYRRKREWMFPKLKGATPYQHKNGLVKIPYKAEGSSVVPIVSDSDSDSDSADSDTESDSSTSSA</sequence>